<dbReference type="OrthoDB" id="8821282at2759"/>
<evidence type="ECO:0000313" key="2">
    <source>
        <dbReference type="Proteomes" id="UP000694397"/>
    </source>
</evidence>
<reference evidence="1" key="2">
    <citation type="submission" date="2025-08" db="UniProtKB">
        <authorList>
            <consortium name="Ensembl"/>
        </authorList>
    </citation>
    <scope>IDENTIFICATION</scope>
</reference>
<reference evidence="1 2" key="1">
    <citation type="submission" date="2019-04" db="EMBL/GenBank/DDBJ databases">
        <authorList>
            <consortium name="Wellcome Sanger Institute Data Sharing"/>
        </authorList>
    </citation>
    <scope>NUCLEOTIDE SEQUENCE [LARGE SCALE GENOMIC DNA]</scope>
</reference>
<sequence length="91" mass="9716">MELVTLAQAATLLAGGCQATHLSVLVHRLGDPLRVGVASDGLVERVNEDDLKELVCGIFAYPVGVEDSQSTAMTTSTLLSIKLIKFFKKLT</sequence>
<name>A0A8C9V479_SCLFO</name>
<dbReference type="AlphaFoldDB" id="A0A8C9V479"/>
<keyword evidence="2" id="KW-1185">Reference proteome</keyword>
<dbReference type="GeneTree" id="ENSGT00940000171014"/>
<evidence type="ECO:0000313" key="1">
    <source>
        <dbReference type="Ensembl" id="ENSSFOP00015023000.2"/>
    </source>
</evidence>
<dbReference type="Proteomes" id="UP000694397">
    <property type="component" value="Chromosome 23"/>
</dbReference>
<organism evidence="1 2">
    <name type="scientific">Scleropages formosus</name>
    <name type="common">Asian bonytongue</name>
    <name type="synonym">Osteoglossum formosum</name>
    <dbReference type="NCBI Taxonomy" id="113540"/>
    <lineage>
        <taxon>Eukaryota</taxon>
        <taxon>Metazoa</taxon>
        <taxon>Chordata</taxon>
        <taxon>Craniata</taxon>
        <taxon>Vertebrata</taxon>
        <taxon>Euteleostomi</taxon>
        <taxon>Actinopterygii</taxon>
        <taxon>Neopterygii</taxon>
        <taxon>Teleostei</taxon>
        <taxon>Osteoglossocephala</taxon>
        <taxon>Osteoglossomorpha</taxon>
        <taxon>Osteoglossiformes</taxon>
        <taxon>Osteoglossidae</taxon>
        <taxon>Scleropages</taxon>
    </lineage>
</organism>
<proteinExistence type="predicted"/>
<reference evidence="1" key="3">
    <citation type="submission" date="2025-09" db="UniProtKB">
        <authorList>
            <consortium name="Ensembl"/>
        </authorList>
    </citation>
    <scope>IDENTIFICATION</scope>
</reference>
<accession>A0A8C9V479</accession>
<dbReference type="Ensembl" id="ENSSFOT00015023250.2">
    <property type="protein sequence ID" value="ENSSFOP00015023000.2"/>
    <property type="gene ID" value="ENSSFOG00015014798.2"/>
</dbReference>
<protein>
    <submittedName>
        <fullName evidence="1">Uncharacterized protein</fullName>
    </submittedName>
</protein>